<dbReference type="InterPro" id="IPR001789">
    <property type="entry name" value="Sig_transdc_resp-reg_receiver"/>
</dbReference>
<dbReference type="PROSITE" id="PS50883">
    <property type="entry name" value="EAL"/>
    <property type="match status" value="1"/>
</dbReference>
<dbReference type="CDD" id="cd01948">
    <property type="entry name" value="EAL"/>
    <property type="match status" value="1"/>
</dbReference>
<dbReference type="PANTHER" id="PTHR33121">
    <property type="entry name" value="CYCLIC DI-GMP PHOSPHODIESTERASE PDEF"/>
    <property type="match status" value="1"/>
</dbReference>
<proteinExistence type="predicted"/>
<organism evidence="4 5">
    <name type="scientific">Marinobacter adhaerens</name>
    <dbReference type="NCBI Taxonomy" id="1033846"/>
    <lineage>
        <taxon>Bacteria</taxon>
        <taxon>Pseudomonadati</taxon>
        <taxon>Pseudomonadota</taxon>
        <taxon>Gammaproteobacteria</taxon>
        <taxon>Pseudomonadales</taxon>
        <taxon>Marinobacteraceae</taxon>
        <taxon>Marinobacter</taxon>
    </lineage>
</organism>
<dbReference type="InterPro" id="IPR043128">
    <property type="entry name" value="Rev_trsase/Diguanyl_cyclase"/>
</dbReference>
<dbReference type="Proteomes" id="UP000431462">
    <property type="component" value="Unassembled WGS sequence"/>
</dbReference>
<sequence length="707" mass="77936">MNTLKETVTPRSPSSSAHHLLVVDDDVAVRIVARAALEKAGFVVTEASDGSTAVRWLQTRVFDGVLLDARMPGLNGFDTCKAMRKFLNDDPIPIILATGQDDDDSIDRAFECGATDFAPKPLNWRIIIQRLKALIRARESENREKARGDQVARMLESSSEAALTLDPTGTIINRHHLERIDQVFSAMMLPGVSLFQLLQGSARVEAEESWKASETKAGGEAFFIRSTHDHDVLIQGRFVLGLDGERFCLLSDLTESWLADKRMYELVYRDSCTQLGNLNFITRELNAHFEHDIEQVGHTGLLRFIASNFASHEARIGRAGLDALAVLIADRMREVVENHGPLEDRGKRPALARISDSEFMIALFGLSDENLSAELAAAVYASLNRPYEINGYTFSLTWRAGVTDSSKSVPVADGFIAATACAANLGDGTGLPIHVYSDDVQLDIQRNYEIERLLRRDVLRGRLEMHYQPKFSLATMSLIGMEALIRWNSKELGPVSPAVFIPAAERCGLIVPLSQFVIQEVLDQMVEWRNQGRPRVTVSINISGSHLNTGEFTRELNDAIAEREIDQSLVELEVTEGVMVDGGSRAVSNLEALRQTGVRVSVDDFGTGYSSLSYLKTLPVDCLKIDRSFVQNITHDSTALAIAKAIITVGHEVGLHVIAEGVETHEQLECLRNLGCDSVQGFLTGRPVDKLAFDQFYEGPSSQNAAA</sequence>
<dbReference type="CDD" id="cd00156">
    <property type="entry name" value="REC"/>
    <property type="match status" value="1"/>
</dbReference>
<dbReference type="InterPro" id="IPR035919">
    <property type="entry name" value="EAL_sf"/>
</dbReference>
<evidence type="ECO:0000256" key="1">
    <source>
        <dbReference type="PROSITE-ProRule" id="PRU00169"/>
    </source>
</evidence>
<dbReference type="InterPro" id="IPR000160">
    <property type="entry name" value="GGDEF_dom"/>
</dbReference>
<dbReference type="SUPFAM" id="SSF55073">
    <property type="entry name" value="Nucleotide cyclase"/>
    <property type="match status" value="1"/>
</dbReference>
<dbReference type="Gene3D" id="3.30.70.270">
    <property type="match status" value="1"/>
</dbReference>
<dbReference type="PANTHER" id="PTHR33121:SF70">
    <property type="entry name" value="SIGNALING PROTEIN YKOW"/>
    <property type="match status" value="1"/>
</dbReference>
<dbReference type="PROSITE" id="PS50110">
    <property type="entry name" value="RESPONSE_REGULATORY"/>
    <property type="match status" value="1"/>
</dbReference>
<feature type="domain" description="EAL" evidence="3">
    <location>
        <begin position="447"/>
        <end position="701"/>
    </location>
</feature>
<dbReference type="EMBL" id="VENC01000015">
    <property type="protein sequence ID" value="MTJ00069.1"/>
    <property type="molecule type" value="Genomic_DNA"/>
</dbReference>
<dbReference type="SUPFAM" id="SSF52172">
    <property type="entry name" value="CheY-like"/>
    <property type="match status" value="1"/>
</dbReference>
<comment type="caution">
    <text evidence="4">The sequence shown here is derived from an EMBL/GenBank/DDBJ whole genome shotgun (WGS) entry which is preliminary data.</text>
</comment>
<feature type="modified residue" description="4-aspartylphosphate" evidence="1">
    <location>
        <position position="68"/>
    </location>
</feature>
<feature type="domain" description="Response regulatory" evidence="2">
    <location>
        <begin position="19"/>
        <end position="135"/>
    </location>
</feature>
<dbReference type="Pfam" id="PF00072">
    <property type="entry name" value="Response_reg"/>
    <property type="match status" value="1"/>
</dbReference>
<evidence type="ECO:0000313" key="5">
    <source>
        <dbReference type="Proteomes" id="UP000431462"/>
    </source>
</evidence>
<protein>
    <submittedName>
        <fullName evidence="4">EAL domain-containing protein</fullName>
    </submittedName>
</protein>
<dbReference type="InterPro" id="IPR011006">
    <property type="entry name" value="CheY-like_superfamily"/>
</dbReference>
<dbReference type="InterPro" id="IPR050706">
    <property type="entry name" value="Cyclic-di-GMP_PDE-like"/>
</dbReference>
<dbReference type="Pfam" id="PF00990">
    <property type="entry name" value="GGDEF"/>
    <property type="match status" value="1"/>
</dbReference>
<dbReference type="SUPFAM" id="SSF141868">
    <property type="entry name" value="EAL domain-like"/>
    <property type="match status" value="1"/>
</dbReference>
<dbReference type="SMART" id="SM00448">
    <property type="entry name" value="REC"/>
    <property type="match status" value="1"/>
</dbReference>
<evidence type="ECO:0000313" key="4">
    <source>
        <dbReference type="EMBL" id="MTJ00069.1"/>
    </source>
</evidence>
<dbReference type="Gene3D" id="3.20.20.450">
    <property type="entry name" value="EAL domain"/>
    <property type="match status" value="1"/>
</dbReference>
<name>A0A844I790_9GAMM</name>
<dbReference type="Pfam" id="PF00563">
    <property type="entry name" value="EAL"/>
    <property type="match status" value="1"/>
</dbReference>
<dbReference type="GO" id="GO:0071111">
    <property type="term" value="F:cyclic-guanylate-specific phosphodiesterase activity"/>
    <property type="evidence" value="ECO:0007669"/>
    <property type="project" value="InterPro"/>
</dbReference>
<evidence type="ECO:0000259" key="2">
    <source>
        <dbReference type="PROSITE" id="PS50110"/>
    </source>
</evidence>
<gene>
    <name evidence="4" type="ORF">FH752_15750</name>
</gene>
<reference evidence="4 5" key="1">
    <citation type="submission" date="2019-06" db="EMBL/GenBank/DDBJ databases">
        <title>Enrichment of Autotrophic Halophilic Microorganisms from Red Sea Brine Pool Using Microbial Electrosynthesis System.</title>
        <authorList>
            <person name="Alqahtani M.F."/>
            <person name="Bajracharya S."/>
            <person name="Katuri K.P."/>
            <person name="Ali M."/>
            <person name="Saikaly P.E."/>
        </authorList>
    </citation>
    <scope>NUCLEOTIDE SEQUENCE [LARGE SCALE GENOMIC DNA]</scope>
    <source>
        <strain evidence="4">MES15</strain>
    </source>
</reference>
<dbReference type="AlphaFoldDB" id="A0A844I790"/>
<dbReference type="InterPro" id="IPR001633">
    <property type="entry name" value="EAL_dom"/>
</dbReference>
<dbReference type="GO" id="GO:0000160">
    <property type="term" value="P:phosphorelay signal transduction system"/>
    <property type="evidence" value="ECO:0007669"/>
    <property type="project" value="InterPro"/>
</dbReference>
<dbReference type="SMART" id="SM00052">
    <property type="entry name" value="EAL"/>
    <property type="match status" value="1"/>
</dbReference>
<keyword evidence="1" id="KW-0597">Phosphoprotein</keyword>
<accession>A0A844I790</accession>
<dbReference type="InterPro" id="IPR029787">
    <property type="entry name" value="Nucleotide_cyclase"/>
</dbReference>
<dbReference type="Gene3D" id="3.40.50.2300">
    <property type="match status" value="1"/>
</dbReference>
<evidence type="ECO:0000259" key="3">
    <source>
        <dbReference type="PROSITE" id="PS50883"/>
    </source>
</evidence>